<name>A0A9P1D5S1_9DINO</name>
<dbReference type="AlphaFoldDB" id="A0A9P1D5S1"/>
<sequence>MDPMDPSGVEELLSIILVTSPVPSNPSTEMVEHVLQSMAASVPGLELVESFIVSDGFRVCEKDQKAKAKAGRIAVEMVQPYQEYRCRLDEPWPRPFAALQHLRAPEHKGFAGCLHIALRKVTRPYVLVLQHDRPCLRPFDLKKLLEAMQAQPSLKYVGLPTKASLARTGQEYFASQWQVGQDLQSVMEVSLGPVILRPLFVVRLGAHLFRGTLQKLGLSERASMEWRFH</sequence>
<proteinExistence type="predicted"/>
<dbReference type="EMBL" id="CAMXCT030003112">
    <property type="protein sequence ID" value="CAL4789833.1"/>
    <property type="molecule type" value="Genomic_DNA"/>
</dbReference>
<accession>A0A9P1D5S1</accession>
<dbReference type="Gene3D" id="3.90.550.10">
    <property type="entry name" value="Spore Coat Polysaccharide Biosynthesis Protein SpsA, Chain A"/>
    <property type="match status" value="1"/>
</dbReference>
<reference evidence="1" key="1">
    <citation type="submission" date="2022-10" db="EMBL/GenBank/DDBJ databases">
        <authorList>
            <person name="Chen Y."/>
            <person name="Dougan E. K."/>
            <person name="Chan C."/>
            <person name="Rhodes N."/>
            <person name="Thang M."/>
        </authorList>
    </citation>
    <scope>NUCLEOTIDE SEQUENCE</scope>
</reference>
<dbReference type="EMBL" id="CAMXCT020003112">
    <property type="protein sequence ID" value="CAL1155896.1"/>
    <property type="molecule type" value="Genomic_DNA"/>
</dbReference>
<organism evidence="1">
    <name type="scientific">Cladocopium goreaui</name>
    <dbReference type="NCBI Taxonomy" id="2562237"/>
    <lineage>
        <taxon>Eukaryota</taxon>
        <taxon>Sar</taxon>
        <taxon>Alveolata</taxon>
        <taxon>Dinophyceae</taxon>
        <taxon>Suessiales</taxon>
        <taxon>Symbiodiniaceae</taxon>
        <taxon>Cladocopium</taxon>
    </lineage>
</organism>
<dbReference type="Proteomes" id="UP001152797">
    <property type="component" value="Unassembled WGS sequence"/>
</dbReference>
<evidence type="ECO:0000313" key="1">
    <source>
        <dbReference type="EMBL" id="CAI4002521.1"/>
    </source>
</evidence>
<gene>
    <name evidence="1" type="ORF">C1SCF055_LOCUS28468</name>
</gene>
<evidence type="ECO:0000313" key="2">
    <source>
        <dbReference type="EMBL" id="CAL4789833.1"/>
    </source>
</evidence>
<dbReference type="InterPro" id="IPR029044">
    <property type="entry name" value="Nucleotide-diphossugar_trans"/>
</dbReference>
<dbReference type="SUPFAM" id="SSF53448">
    <property type="entry name" value="Nucleotide-diphospho-sugar transferases"/>
    <property type="match status" value="1"/>
</dbReference>
<protein>
    <submittedName>
        <fullName evidence="2">PPM-type phosphatase domain-containing protein</fullName>
    </submittedName>
</protein>
<dbReference type="EMBL" id="CAMXCT010003112">
    <property type="protein sequence ID" value="CAI4002521.1"/>
    <property type="molecule type" value="Genomic_DNA"/>
</dbReference>
<evidence type="ECO:0000313" key="3">
    <source>
        <dbReference type="Proteomes" id="UP001152797"/>
    </source>
</evidence>
<comment type="caution">
    <text evidence="1">The sequence shown here is derived from an EMBL/GenBank/DDBJ whole genome shotgun (WGS) entry which is preliminary data.</text>
</comment>
<dbReference type="OrthoDB" id="445336at2759"/>
<reference evidence="2 3" key="2">
    <citation type="submission" date="2024-05" db="EMBL/GenBank/DDBJ databases">
        <authorList>
            <person name="Chen Y."/>
            <person name="Shah S."/>
            <person name="Dougan E. K."/>
            <person name="Thang M."/>
            <person name="Chan C."/>
        </authorList>
    </citation>
    <scope>NUCLEOTIDE SEQUENCE [LARGE SCALE GENOMIC DNA]</scope>
</reference>
<keyword evidence="3" id="KW-1185">Reference proteome</keyword>